<gene>
    <name evidence="2" type="ORF">BGZ65_007651</name>
</gene>
<accession>A0A9P6JGW8</accession>
<organism evidence="2 3">
    <name type="scientific">Modicella reniformis</name>
    <dbReference type="NCBI Taxonomy" id="1440133"/>
    <lineage>
        <taxon>Eukaryota</taxon>
        <taxon>Fungi</taxon>
        <taxon>Fungi incertae sedis</taxon>
        <taxon>Mucoromycota</taxon>
        <taxon>Mortierellomycotina</taxon>
        <taxon>Mortierellomycetes</taxon>
        <taxon>Mortierellales</taxon>
        <taxon>Mortierellaceae</taxon>
        <taxon>Modicella</taxon>
    </lineage>
</organism>
<evidence type="ECO:0000313" key="2">
    <source>
        <dbReference type="EMBL" id="KAF9976837.1"/>
    </source>
</evidence>
<evidence type="ECO:0000313" key="3">
    <source>
        <dbReference type="Proteomes" id="UP000749646"/>
    </source>
</evidence>
<feature type="non-terminal residue" evidence="2">
    <location>
        <position position="318"/>
    </location>
</feature>
<dbReference type="EMBL" id="JAAAHW010004232">
    <property type="protein sequence ID" value="KAF9976837.1"/>
    <property type="molecule type" value="Genomic_DNA"/>
</dbReference>
<dbReference type="OrthoDB" id="2449390at2759"/>
<protein>
    <submittedName>
        <fullName evidence="2">Uncharacterized protein</fullName>
    </submittedName>
</protein>
<feature type="region of interest" description="Disordered" evidence="1">
    <location>
        <begin position="280"/>
        <end position="318"/>
    </location>
</feature>
<dbReference type="Proteomes" id="UP000749646">
    <property type="component" value="Unassembled WGS sequence"/>
</dbReference>
<sequence>MPVIGKDTWSPTSSPSHHRFPSLTLRPSGWTSTRNIKEETVTGDESRPRVETPVTKPKSNNRVKQIFKDVLNRATKKKGSRSPEPPCRNISLPSTYIPASPSPHQLYHQQQQQLYQQHQSQDPSSPYTPKHYALTLAQRKGLITPVSRTETASNHPIDNTKNTQNGKGPRNHRESLVDPIQPQHLAFQKMELEDDLDLELAGQFPEGVLQSPFAQTSLTPPPASSVLRHSASSHHLFSHHGLGDGEPTFISPAATEPEPSPFGGGLLQKARPSSQLMPIPKELVDSGCDSMGGHEQNGSNDTMLNPSHQNLQQTLDST</sequence>
<feature type="region of interest" description="Disordered" evidence="1">
    <location>
        <begin position="148"/>
        <end position="175"/>
    </location>
</feature>
<proteinExistence type="predicted"/>
<feature type="compositionally biased region" description="Polar residues" evidence="1">
    <location>
        <begin position="148"/>
        <end position="166"/>
    </location>
</feature>
<evidence type="ECO:0000256" key="1">
    <source>
        <dbReference type="SAM" id="MobiDB-lite"/>
    </source>
</evidence>
<dbReference type="AlphaFoldDB" id="A0A9P6JGW8"/>
<feature type="compositionally biased region" description="Polar residues" evidence="1">
    <location>
        <begin position="296"/>
        <end position="318"/>
    </location>
</feature>
<reference evidence="2" key="1">
    <citation type="journal article" date="2020" name="Fungal Divers.">
        <title>Resolving the Mortierellaceae phylogeny through synthesis of multi-gene phylogenetics and phylogenomics.</title>
        <authorList>
            <person name="Vandepol N."/>
            <person name="Liber J."/>
            <person name="Desiro A."/>
            <person name="Na H."/>
            <person name="Kennedy M."/>
            <person name="Barry K."/>
            <person name="Grigoriev I.V."/>
            <person name="Miller A.N."/>
            <person name="O'Donnell K."/>
            <person name="Stajich J.E."/>
            <person name="Bonito G."/>
        </authorList>
    </citation>
    <scope>NUCLEOTIDE SEQUENCE</scope>
    <source>
        <strain evidence="2">MES-2147</strain>
    </source>
</reference>
<feature type="region of interest" description="Disordered" evidence="1">
    <location>
        <begin position="1"/>
        <end position="129"/>
    </location>
</feature>
<keyword evidence="3" id="KW-1185">Reference proteome</keyword>
<feature type="compositionally biased region" description="Basic and acidic residues" evidence="1">
    <location>
        <begin position="35"/>
        <end position="50"/>
    </location>
</feature>
<feature type="compositionally biased region" description="Low complexity" evidence="1">
    <location>
        <begin position="102"/>
        <end position="121"/>
    </location>
</feature>
<comment type="caution">
    <text evidence="2">The sequence shown here is derived from an EMBL/GenBank/DDBJ whole genome shotgun (WGS) entry which is preliminary data.</text>
</comment>
<name>A0A9P6JGW8_9FUNG</name>